<organism evidence="6">
    <name type="scientific">Arcella intermedia</name>
    <dbReference type="NCBI Taxonomy" id="1963864"/>
    <lineage>
        <taxon>Eukaryota</taxon>
        <taxon>Amoebozoa</taxon>
        <taxon>Tubulinea</taxon>
        <taxon>Elardia</taxon>
        <taxon>Arcellinida</taxon>
        <taxon>Sphaerothecina</taxon>
        <taxon>Arcellidae</taxon>
        <taxon>Arcella</taxon>
    </lineage>
</organism>
<dbReference type="SMART" id="SM00277">
    <property type="entry name" value="GRAN"/>
    <property type="match status" value="2"/>
</dbReference>
<dbReference type="Pfam" id="PF00396">
    <property type="entry name" value="Granulin"/>
    <property type="match status" value="2"/>
</dbReference>
<evidence type="ECO:0000256" key="4">
    <source>
        <dbReference type="ARBA" id="ARBA00023157"/>
    </source>
</evidence>
<comment type="similarity">
    <text evidence="2">Belongs to the granulin family.</text>
</comment>
<keyword evidence="4" id="KW-1015">Disulfide bond</keyword>
<protein>
    <recommendedName>
        <fullName evidence="5">Granulins domain-containing protein</fullName>
    </recommendedName>
</protein>
<dbReference type="InterPro" id="IPR037277">
    <property type="entry name" value="Granulin_sf"/>
</dbReference>
<proteinExistence type="inferred from homology"/>
<sequence>MPFEALRNKGLKTTSCPANTCDSGQTCCDDGTGYGWNCCIFTNGACCSDHIHCCPSGYTCDITGQQCLTFRDSPSPPHLAKLRPPFHPLRAAPAEMKKIELPPASPDPSAASGCGCPTGTTCCLTPQGTFGCCPYVDAICCPDRVNCCPSAYFCDAGSSSCVHQYYKAIPFNATKRNP</sequence>
<dbReference type="EMBL" id="GIBP01007455">
    <property type="protein sequence ID" value="NDV36424.1"/>
    <property type="molecule type" value="Transcribed_RNA"/>
</dbReference>
<dbReference type="Gene3D" id="2.10.25.160">
    <property type="entry name" value="Granulin"/>
    <property type="match status" value="2"/>
</dbReference>
<evidence type="ECO:0000313" key="6">
    <source>
        <dbReference type="EMBL" id="NDV36424.1"/>
    </source>
</evidence>
<dbReference type="InterPro" id="IPR039036">
    <property type="entry name" value="Granulin_fam"/>
</dbReference>
<dbReference type="PANTHER" id="PTHR12274">
    <property type="entry name" value="GRANULIN"/>
    <property type="match status" value="1"/>
</dbReference>
<feature type="domain" description="Granulins" evidence="5">
    <location>
        <begin position="47"/>
        <end position="60"/>
    </location>
</feature>
<evidence type="ECO:0000256" key="2">
    <source>
        <dbReference type="ARBA" id="ARBA00010093"/>
    </source>
</evidence>
<evidence type="ECO:0000256" key="3">
    <source>
        <dbReference type="ARBA" id="ARBA00022525"/>
    </source>
</evidence>
<dbReference type="PANTHER" id="PTHR12274:SF3">
    <property type="entry name" value="PROGRANULIN"/>
    <property type="match status" value="1"/>
</dbReference>
<dbReference type="AlphaFoldDB" id="A0A6B2LHH4"/>
<dbReference type="InterPro" id="IPR000118">
    <property type="entry name" value="Granulin"/>
</dbReference>
<dbReference type="GO" id="GO:0005576">
    <property type="term" value="C:extracellular region"/>
    <property type="evidence" value="ECO:0007669"/>
    <property type="project" value="UniProtKB-SubCell"/>
</dbReference>
<reference evidence="6" key="1">
    <citation type="journal article" date="2020" name="J. Eukaryot. Microbiol.">
        <title>De novo Sequencing, Assembly and Annotation of the Transcriptome for the Free-Living Testate Amoeba Arcella intermedia.</title>
        <authorList>
            <person name="Ribeiro G.M."/>
            <person name="Porfirio-Sousa A.L."/>
            <person name="Maurer-Alcala X.X."/>
            <person name="Katz L.A."/>
            <person name="Lahr D.J.G."/>
        </authorList>
    </citation>
    <scope>NUCLEOTIDE SEQUENCE</scope>
</reference>
<name>A0A6B2LHH4_9EUKA</name>
<evidence type="ECO:0000256" key="1">
    <source>
        <dbReference type="ARBA" id="ARBA00004613"/>
    </source>
</evidence>
<dbReference type="PROSITE" id="PS00799">
    <property type="entry name" value="GRANULINS"/>
    <property type="match status" value="1"/>
</dbReference>
<evidence type="ECO:0000259" key="5">
    <source>
        <dbReference type="PROSITE" id="PS00799"/>
    </source>
</evidence>
<comment type="subcellular location">
    <subcellularLocation>
        <location evidence="1">Secreted</location>
    </subcellularLocation>
</comment>
<keyword evidence="3" id="KW-0964">Secreted</keyword>
<accession>A0A6B2LHH4</accession>